<dbReference type="EMBL" id="JAROCA020000001">
    <property type="protein sequence ID" value="MDY0404060.1"/>
    <property type="molecule type" value="Genomic_DNA"/>
</dbReference>
<evidence type="ECO:0000313" key="2">
    <source>
        <dbReference type="EMBL" id="MDY0404060.1"/>
    </source>
</evidence>
<dbReference type="RefSeq" id="WP_306066941.1">
    <property type="nucleotide sequence ID" value="NZ_JAROCA020000001.1"/>
</dbReference>
<keyword evidence="2" id="KW-0808">Transferase</keyword>
<dbReference type="Gene3D" id="3.40.630.30">
    <property type="match status" value="1"/>
</dbReference>
<feature type="domain" description="N-acetyltransferase" evidence="1">
    <location>
        <begin position="1"/>
        <end position="172"/>
    </location>
</feature>
<protein>
    <submittedName>
        <fullName evidence="2">GNAT family N-acetyltransferase</fullName>
        <ecNumber evidence="2">2.3.1.-</ecNumber>
    </submittedName>
</protein>
<dbReference type="InterPro" id="IPR000182">
    <property type="entry name" value="GNAT_dom"/>
</dbReference>
<keyword evidence="3" id="KW-1185">Reference proteome</keyword>
<accession>A0ABU5CCX6</accession>
<dbReference type="EC" id="2.3.1.-" evidence="2"/>
<dbReference type="Proteomes" id="UP001228376">
    <property type="component" value="Unassembled WGS sequence"/>
</dbReference>
<name>A0ABU5CCX6_9BACI</name>
<evidence type="ECO:0000313" key="3">
    <source>
        <dbReference type="Proteomes" id="UP001228376"/>
    </source>
</evidence>
<organism evidence="2 3">
    <name type="scientific">Tigheibacillus jepli</name>
    <dbReference type="NCBI Taxonomy" id="3035914"/>
    <lineage>
        <taxon>Bacteria</taxon>
        <taxon>Bacillati</taxon>
        <taxon>Bacillota</taxon>
        <taxon>Bacilli</taxon>
        <taxon>Bacillales</taxon>
        <taxon>Bacillaceae</taxon>
        <taxon>Tigheibacillus</taxon>
    </lineage>
</organism>
<dbReference type="Pfam" id="PF00583">
    <property type="entry name" value="Acetyltransf_1"/>
    <property type="match status" value="1"/>
</dbReference>
<dbReference type="PROSITE" id="PS51186">
    <property type="entry name" value="GNAT"/>
    <property type="match status" value="1"/>
</dbReference>
<gene>
    <name evidence="2" type="ORF">P5G51_000320</name>
</gene>
<comment type="caution">
    <text evidence="2">The sequence shown here is derived from an EMBL/GenBank/DDBJ whole genome shotgun (WGS) entry which is preliminary data.</text>
</comment>
<dbReference type="SUPFAM" id="SSF55729">
    <property type="entry name" value="Acyl-CoA N-acyltransferases (Nat)"/>
    <property type="match status" value="1"/>
</dbReference>
<dbReference type="InterPro" id="IPR016181">
    <property type="entry name" value="Acyl_CoA_acyltransferase"/>
</dbReference>
<keyword evidence="2" id="KW-0012">Acyltransferase</keyword>
<proteinExistence type="predicted"/>
<reference evidence="2 3" key="1">
    <citation type="submission" date="2023-10" db="EMBL/GenBank/DDBJ databases">
        <title>179-bfca-hs.</title>
        <authorList>
            <person name="Miliotis G."/>
            <person name="Sengupta P."/>
            <person name="Hameed A."/>
            <person name="Chuvochina M."/>
            <person name="Mcdonagh F."/>
            <person name="Simpson A.C."/>
            <person name="Singh N.K."/>
            <person name="Rekha P.D."/>
            <person name="Raman K."/>
            <person name="Hugenholtz P."/>
            <person name="Venkateswaran K."/>
        </authorList>
    </citation>
    <scope>NUCLEOTIDE SEQUENCE [LARGE SCALE GENOMIC DNA]</scope>
    <source>
        <strain evidence="2 3">179-BFC-A-HS</strain>
    </source>
</reference>
<sequence>MQEANVMKKLDISLKFYRPIYQQQLEGYCLPAEQLQFTAMPMEKIQQTNAHTDYFPTVILCGDRLAGFFVLHGWEGVKTYHTNKQAMLLRAFSVQTAFQGRGIAQKSLQLLPFFVQRHFPDCNEIILAVNHQNTHAQHVYQKAGFIDKGIRVMGKKESKLSCIGTWNQFYKLLRSTFFRAFSSRHRFKHRSIA</sequence>
<evidence type="ECO:0000259" key="1">
    <source>
        <dbReference type="PROSITE" id="PS51186"/>
    </source>
</evidence>
<dbReference type="GO" id="GO:0016746">
    <property type="term" value="F:acyltransferase activity"/>
    <property type="evidence" value="ECO:0007669"/>
    <property type="project" value="UniProtKB-KW"/>
</dbReference>